<dbReference type="PANTHER" id="PTHR38436">
    <property type="entry name" value="POLYKETIDE CYCLASE SNOAL-LIKE DOMAIN"/>
    <property type="match status" value="1"/>
</dbReference>
<reference evidence="2" key="1">
    <citation type="submission" date="2018-09" db="EMBL/GenBank/DDBJ databases">
        <authorList>
            <person name="Livingstone P.G."/>
            <person name="Whitworth D.E."/>
        </authorList>
    </citation>
    <scope>NUCLEOTIDE SEQUENCE [LARGE SCALE GENOMIC DNA]</scope>
    <source>
        <strain evidence="2">CA051B</strain>
    </source>
</reference>
<sequence length="142" mass="15239">MSIEDNKAVYRRFVEEVINQGNLEPIEALFAPDYVDHSLPPGAPPGLGAVRMIPSLFRGAFPDVHFTIERLVGEGELVASHVTGRGTHQGVFMGVPPSGKQAVWASLGVFRVVDGKIKEHWGVPDLLGLLQQIGGAPSPGQH</sequence>
<comment type="caution">
    <text evidence="1">The sequence shown here is derived from an EMBL/GenBank/DDBJ whole genome shotgun (WGS) entry which is preliminary data.</text>
</comment>
<dbReference type="InterPro" id="IPR032710">
    <property type="entry name" value="NTF2-like_dom_sf"/>
</dbReference>
<dbReference type="SUPFAM" id="SSF54427">
    <property type="entry name" value="NTF2-like"/>
    <property type="match status" value="1"/>
</dbReference>
<dbReference type="PANTHER" id="PTHR38436:SF1">
    <property type="entry name" value="ESTER CYCLASE"/>
    <property type="match status" value="1"/>
</dbReference>
<organism evidence="1 2">
    <name type="scientific">Corallococcus llansteffanensis</name>
    <dbReference type="NCBI Taxonomy" id="2316731"/>
    <lineage>
        <taxon>Bacteria</taxon>
        <taxon>Pseudomonadati</taxon>
        <taxon>Myxococcota</taxon>
        <taxon>Myxococcia</taxon>
        <taxon>Myxococcales</taxon>
        <taxon>Cystobacterineae</taxon>
        <taxon>Myxococcaceae</taxon>
        <taxon>Corallococcus</taxon>
    </lineage>
</organism>
<protein>
    <submittedName>
        <fullName evidence="1">Ester cyclase</fullName>
    </submittedName>
</protein>
<dbReference type="Gene3D" id="3.10.450.50">
    <property type="match status" value="1"/>
</dbReference>
<dbReference type="Proteomes" id="UP000272888">
    <property type="component" value="Unassembled WGS sequence"/>
</dbReference>
<evidence type="ECO:0000313" key="2">
    <source>
        <dbReference type="Proteomes" id="UP000272888"/>
    </source>
</evidence>
<keyword evidence="2" id="KW-1185">Reference proteome</keyword>
<dbReference type="Pfam" id="PF07366">
    <property type="entry name" value="SnoaL"/>
    <property type="match status" value="1"/>
</dbReference>
<dbReference type="RefSeq" id="WP_120644104.1">
    <property type="nucleotide sequence ID" value="NZ_RAWB01000137.1"/>
</dbReference>
<dbReference type="InterPro" id="IPR009959">
    <property type="entry name" value="Cyclase_SnoaL-like"/>
</dbReference>
<dbReference type="EMBL" id="RAWB01000137">
    <property type="protein sequence ID" value="RKH59293.1"/>
    <property type="molecule type" value="Genomic_DNA"/>
</dbReference>
<evidence type="ECO:0000313" key="1">
    <source>
        <dbReference type="EMBL" id="RKH59293.1"/>
    </source>
</evidence>
<accession>A0A3A8PSC0</accession>
<name>A0A3A8PSC0_9BACT</name>
<proteinExistence type="predicted"/>
<dbReference type="GO" id="GO:0030638">
    <property type="term" value="P:polyketide metabolic process"/>
    <property type="evidence" value="ECO:0007669"/>
    <property type="project" value="InterPro"/>
</dbReference>
<dbReference type="AlphaFoldDB" id="A0A3A8PSC0"/>
<gene>
    <name evidence="1" type="ORF">D7V93_15210</name>
</gene>